<proteinExistence type="predicted"/>
<dbReference type="PANTHER" id="PTHR30595">
    <property type="entry name" value="GLPR-RELATED TRANSCRIPTIONAL REPRESSOR"/>
    <property type="match status" value="1"/>
</dbReference>
<evidence type="ECO:0000313" key="3">
    <source>
        <dbReference type="Proteomes" id="UP000190105"/>
    </source>
</evidence>
<dbReference type="InterPro" id="IPR007421">
    <property type="entry name" value="Schlafen_AlbA_2_dom"/>
</dbReference>
<reference evidence="3" key="1">
    <citation type="submission" date="2017-02" db="EMBL/GenBank/DDBJ databases">
        <authorList>
            <person name="Varghese N."/>
            <person name="Submissions S."/>
        </authorList>
    </citation>
    <scope>NUCLEOTIDE SEQUENCE [LARGE SCALE GENOMIC DNA]</scope>
    <source>
        <strain evidence="3">USBA 833</strain>
    </source>
</reference>
<feature type="domain" description="Schlafen AlbA-2" evidence="1">
    <location>
        <begin position="14"/>
        <end position="134"/>
    </location>
</feature>
<gene>
    <name evidence="2" type="ORF">SAMN05443428_106123</name>
</gene>
<dbReference type="InterPro" id="IPR038461">
    <property type="entry name" value="Schlafen_AlbA_2_dom_sf"/>
</dbReference>
<dbReference type="PANTHER" id="PTHR30595:SF6">
    <property type="entry name" value="SCHLAFEN ALBA-2 DOMAIN-CONTAINING PROTEIN"/>
    <property type="match status" value="1"/>
</dbReference>
<keyword evidence="2" id="KW-0238">DNA-binding</keyword>
<evidence type="ECO:0000259" key="1">
    <source>
        <dbReference type="Pfam" id="PF04326"/>
    </source>
</evidence>
<dbReference type="Gene3D" id="3.30.950.30">
    <property type="entry name" value="Schlafen, AAA domain"/>
    <property type="match status" value="1"/>
</dbReference>
<dbReference type="GO" id="GO:0003677">
    <property type="term" value="F:DNA binding"/>
    <property type="evidence" value="ECO:0007669"/>
    <property type="project" value="UniProtKB-KW"/>
</dbReference>
<evidence type="ECO:0000313" key="2">
    <source>
        <dbReference type="EMBL" id="SKA85165.1"/>
    </source>
</evidence>
<dbReference type="Gene3D" id="3.30.565.60">
    <property type="match status" value="1"/>
</dbReference>
<sequence>MDIQKLIQLLSKEEGPKLDFKLKLFTDTESSKKELSKDVCAIANSRGGRGYILFGIEDKTKRIVGINKEEFDEEQIQQIVSTRTVPPVPISVEIINFQGKDIGIITIYSTEQKPHQIRDTGSFYIRRGSTTDIMHKEEIASMMQDNGLITFELLPVAKAAIKDLSENKIKQFLLNSNLPIEINKDILSSTGIITIDKESGEYHPSCGGMLLFGKYPQNFLPFSLIKIHNNINFSYPQNHISIGTIIEMLDSACEFIFDCLNEYHFPKELIQNLLAKAVIYRDYFEIYNCVEVNLNKSSIEIINPGFSTKGFGKSKDVYSKRNMWLYLKFLSIDIDKRYFNNQYNIKEYRSVKFYNILSRNLFKAVIPITKIKGINPLKAD</sequence>
<dbReference type="RefSeq" id="WP_179122203.1">
    <property type="nucleotide sequence ID" value="NZ_FUYH01000006.1"/>
</dbReference>
<dbReference type="Proteomes" id="UP000190105">
    <property type="component" value="Unassembled WGS sequence"/>
</dbReference>
<organism evidence="2 3">
    <name type="scientific">Caloramator quimbayensis</name>
    <dbReference type="NCBI Taxonomy" id="1147123"/>
    <lineage>
        <taxon>Bacteria</taxon>
        <taxon>Bacillati</taxon>
        <taxon>Bacillota</taxon>
        <taxon>Clostridia</taxon>
        <taxon>Eubacteriales</taxon>
        <taxon>Clostridiaceae</taxon>
        <taxon>Caloramator</taxon>
    </lineage>
</organism>
<name>A0A1T4X7W8_9CLOT</name>
<keyword evidence="3" id="KW-1185">Reference proteome</keyword>
<protein>
    <submittedName>
        <fullName evidence="2">Putative DNA-binding domain-containing protein</fullName>
    </submittedName>
</protein>
<dbReference type="Pfam" id="PF04326">
    <property type="entry name" value="SLFN_AlbA_2"/>
    <property type="match status" value="1"/>
</dbReference>
<accession>A0A1T4X7W8</accession>
<dbReference type="EMBL" id="FUYH01000006">
    <property type="protein sequence ID" value="SKA85165.1"/>
    <property type="molecule type" value="Genomic_DNA"/>
</dbReference>
<dbReference type="AlphaFoldDB" id="A0A1T4X7W8"/>
<dbReference type="InterPro" id="IPR038475">
    <property type="entry name" value="RecG_C_sf"/>
</dbReference>
<dbReference type="STRING" id="1147123.SAMN05443428_106123"/>